<reference evidence="3 4" key="1">
    <citation type="submission" date="2022-11" db="UniProtKB">
        <authorList>
            <consortium name="WormBaseParasite"/>
        </authorList>
    </citation>
    <scope>IDENTIFICATION</scope>
</reference>
<evidence type="ECO:0000313" key="4">
    <source>
        <dbReference type="WBParaSite" id="jg1668"/>
    </source>
</evidence>
<feature type="compositionally biased region" description="Basic and acidic residues" evidence="1">
    <location>
        <begin position="1"/>
        <end position="10"/>
    </location>
</feature>
<evidence type="ECO:0000313" key="2">
    <source>
        <dbReference type="Proteomes" id="UP000887574"/>
    </source>
</evidence>
<dbReference type="AlphaFoldDB" id="A0A915D8J4"/>
<proteinExistence type="predicted"/>
<protein>
    <submittedName>
        <fullName evidence="3 4">Uncharacterized protein</fullName>
    </submittedName>
</protein>
<evidence type="ECO:0000313" key="3">
    <source>
        <dbReference type="WBParaSite" id="jg1649"/>
    </source>
</evidence>
<keyword evidence="2" id="KW-1185">Reference proteome</keyword>
<accession>A0A915D8J4</accession>
<name>A0A915D8J4_9BILA</name>
<feature type="region of interest" description="Disordered" evidence="1">
    <location>
        <begin position="55"/>
        <end position="90"/>
    </location>
</feature>
<feature type="compositionally biased region" description="Basic and acidic residues" evidence="1">
    <location>
        <begin position="63"/>
        <end position="73"/>
    </location>
</feature>
<evidence type="ECO:0000256" key="1">
    <source>
        <dbReference type="SAM" id="MobiDB-lite"/>
    </source>
</evidence>
<sequence length="90" mass="10183">MIDRSNRENDAAEQPVAGSSSSSSSYHPRYLQRTSITQDSGAEATVFYEVKSSRRRYQKKMPINKEQEAEKSIIPHSSASRFAMARQSKI</sequence>
<organism evidence="2 4">
    <name type="scientific">Ditylenchus dipsaci</name>
    <dbReference type="NCBI Taxonomy" id="166011"/>
    <lineage>
        <taxon>Eukaryota</taxon>
        <taxon>Metazoa</taxon>
        <taxon>Ecdysozoa</taxon>
        <taxon>Nematoda</taxon>
        <taxon>Chromadorea</taxon>
        <taxon>Rhabditida</taxon>
        <taxon>Tylenchina</taxon>
        <taxon>Tylenchomorpha</taxon>
        <taxon>Sphaerularioidea</taxon>
        <taxon>Anguinidae</taxon>
        <taxon>Anguininae</taxon>
        <taxon>Ditylenchus</taxon>
    </lineage>
</organism>
<feature type="region of interest" description="Disordered" evidence="1">
    <location>
        <begin position="1"/>
        <end position="38"/>
    </location>
</feature>
<dbReference type="WBParaSite" id="jg1649">
    <property type="protein sequence ID" value="jg1649"/>
    <property type="gene ID" value="jg1649"/>
</dbReference>
<dbReference type="WBParaSite" id="jg1668">
    <property type="protein sequence ID" value="jg1668"/>
    <property type="gene ID" value="jg1668"/>
</dbReference>
<dbReference type="Proteomes" id="UP000887574">
    <property type="component" value="Unplaced"/>
</dbReference>